<dbReference type="EMBL" id="CAJNON010000297">
    <property type="protein sequence ID" value="CAF1177719.1"/>
    <property type="molecule type" value="Genomic_DNA"/>
</dbReference>
<name>A0A814UR09_9BILA</name>
<protein>
    <submittedName>
        <fullName evidence="1">Uncharacterized protein</fullName>
    </submittedName>
</protein>
<reference evidence="1" key="1">
    <citation type="submission" date="2021-02" db="EMBL/GenBank/DDBJ databases">
        <authorList>
            <person name="Nowell W R."/>
        </authorList>
    </citation>
    <scope>NUCLEOTIDE SEQUENCE</scope>
</reference>
<dbReference type="SUPFAM" id="SSF140959">
    <property type="entry name" value="Indolic compounds 2,3-dioxygenase-like"/>
    <property type="match status" value="1"/>
</dbReference>
<organism evidence="1 3">
    <name type="scientific">Adineta steineri</name>
    <dbReference type="NCBI Taxonomy" id="433720"/>
    <lineage>
        <taxon>Eukaryota</taxon>
        <taxon>Metazoa</taxon>
        <taxon>Spiralia</taxon>
        <taxon>Gnathifera</taxon>
        <taxon>Rotifera</taxon>
        <taxon>Eurotatoria</taxon>
        <taxon>Bdelloidea</taxon>
        <taxon>Adinetida</taxon>
        <taxon>Adinetidae</taxon>
        <taxon>Adineta</taxon>
    </lineage>
</organism>
<accession>A0A814UR09</accession>
<dbReference type="EMBL" id="CAJOAY010002086">
    <property type="protein sequence ID" value="CAF3919388.1"/>
    <property type="molecule type" value="Genomic_DNA"/>
</dbReference>
<dbReference type="GO" id="GO:0046872">
    <property type="term" value="F:metal ion binding"/>
    <property type="evidence" value="ECO:0007669"/>
    <property type="project" value="InterPro"/>
</dbReference>
<dbReference type="InterPro" id="IPR037217">
    <property type="entry name" value="Trp/Indoleamine_2_3_dOase-like"/>
</dbReference>
<dbReference type="AlphaFoldDB" id="A0A814UR09"/>
<dbReference type="GO" id="GO:0020037">
    <property type="term" value="F:heme binding"/>
    <property type="evidence" value="ECO:0007669"/>
    <property type="project" value="InterPro"/>
</dbReference>
<proteinExistence type="predicted"/>
<sequence>MLPIQLQSLAITVANHLGVAVGGCSNVSFIYNWQHKHLEPGSLYDPRTLNTDCIEPRFTILSEEESGSLWYFIKGHILMEATACNILDRIMQLYEIDINDNDVFDLEILTKCREALSSMTLELKTLLTIMSSYMHQNKILLKHWPYIQKLVILPLYDGMSGMQNCWLFALSYVTNAEQSKNGEVKIEEEAVWTHLLPHQTALMLKFKERSKYLTMLCKHLNDDEIFTLYENFISGVITWRAIHRSRASQFTSILPPPFETTLPTDFFNLKRLQKVWDNRINDFVKLKYAVRGVRS</sequence>
<evidence type="ECO:0000313" key="3">
    <source>
        <dbReference type="Proteomes" id="UP000663891"/>
    </source>
</evidence>
<comment type="caution">
    <text evidence="1">The sequence shown here is derived from an EMBL/GenBank/DDBJ whole genome shotgun (WGS) entry which is preliminary data.</text>
</comment>
<dbReference type="Proteomes" id="UP000663881">
    <property type="component" value="Unassembled WGS sequence"/>
</dbReference>
<dbReference type="Proteomes" id="UP000663891">
    <property type="component" value="Unassembled WGS sequence"/>
</dbReference>
<evidence type="ECO:0000313" key="2">
    <source>
        <dbReference type="EMBL" id="CAF3919388.1"/>
    </source>
</evidence>
<dbReference type="GO" id="GO:0016702">
    <property type="term" value="F:oxidoreductase activity, acting on single donors with incorporation of molecular oxygen, incorporation of two atoms of oxygen"/>
    <property type="evidence" value="ECO:0007669"/>
    <property type="project" value="UniProtKB-ARBA"/>
</dbReference>
<evidence type="ECO:0000313" key="1">
    <source>
        <dbReference type="EMBL" id="CAF1177719.1"/>
    </source>
</evidence>
<dbReference type="GO" id="GO:0019441">
    <property type="term" value="P:L-tryptophan catabolic process to kynurenine"/>
    <property type="evidence" value="ECO:0007669"/>
    <property type="project" value="InterPro"/>
</dbReference>
<gene>
    <name evidence="2" type="ORF">OKA104_LOCUS25181</name>
    <name evidence="1" type="ORF">VCS650_LOCUS24302</name>
</gene>